<keyword evidence="3" id="KW-1185">Reference proteome</keyword>
<dbReference type="RefSeq" id="WP_205116610.1">
    <property type="nucleotide sequence ID" value="NZ_JAFBCM010000001.1"/>
</dbReference>
<dbReference type="InterPro" id="IPR051344">
    <property type="entry name" value="Vgb"/>
</dbReference>
<name>A0ABV7YJS2_9ACTN</name>
<organism evidence="2 3">
    <name type="scientific">Tenggerimyces flavus</name>
    <dbReference type="NCBI Taxonomy" id="1708749"/>
    <lineage>
        <taxon>Bacteria</taxon>
        <taxon>Bacillati</taxon>
        <taxon>Actinomycetota</taxon>
        <taxon>Actinomycetes</taxon>
        <taxon>Propionibacteriales</taxon>
        <taxon>Nocardioidaceae</taxon>
        <taxon>Tenggerimyces</taxon>
    </lineage>
</organism>
<reference evidence="3" key="1">
    <citation type="journal article" date="2019" name="Int. J. Syst. Evol. Microbiol.">
        <title>The Global Catalogue of Microorganisms (GCM) 10K type strain sequencing project: providing services to taxonomists for standard genome sequencing and annotation.</title>
        <authorList>
            <consortium name="The Broad Institute Genomics Platform"/>
            <consortium name="The Broad Institute Genome Sequencing Center for Infectious Disease"/>
            <person name="Wu L."/>
            <person name="Ma J."/>
        </authorList>
    </citation>
    <scope>NUCLEOTIDE SEQUENCE [LARGE SCALE GENOMIC DNA]</scope>
    <source>
        <strain evidence="3">CGMCC 4.7241</strain>
    </source>
</reference>
<evidence type="ECO:0000313" key="2">
    <source>
        <dbReference type="EMBL" id="MFC3765566.1"/>
    </source>
</evidence>
<dbReference type="Gene3D" id="2.130.10.10">
    <property type="entry name" value="YVTN repeat-like/Quinoprotein amine dehydrogenase"/>
    <property type="match status" value="1"/>
</dbReference>
<dbReference type="SUPFAM" id="SSF50969">
    <property type="entry name" value="YVTN repeat-like/Quinoprotein amine dehydrogenase"/>
    <property type="match status" value="2"/>
</dbReference>
<proteinExistence type="predicted"/>
<dbReference type="Proteomes" id="UP001595699">
    <property type="component" value="Unassembled WGS sequence"/>
</dbReference>
<comment type="caution">
    <text evidence="2">The sequence shown here is derived from an EMBL/GenBank/DDBJ whole genome shotgun (WGS) entry which is preliminary data.</text>
</comment>
<feature type="chain" id="PRO_5045613037" evidence="1">
    <location>
        <begin position="26"/>
        <end position="662"/>
    </location>
</feature>
<sequence length="662" mass="71326">MRRHVAVLILLTCVALIQTPVVAEAQPRATETRIGTPIHNVALDDVAFGNGPNGSPVIYVVPQTSSSAWFHVVDVRTGKTIRSLPLRNAAGARDIAVAPDRSVYVATFPNGRLYRYTPSNGRMHDLGKPSRASSTLLGLAIGEDGTAYVGSYPTGRLYSWRAGRGYRDYGQLSADSVYTRSIQLWRSIALVGTGTQRAHLFAVNVRTGFKREIPLPPLYAGENEVAGVTVRGDRAYVRMAQSKTLLVYDLAKEDWIDAAGSSMGAEVSPIAPGSKTAEVYHVAGGSLKAFSPVTLKTRPIHGMDGMFSSKGFAWLRMPGKEFPGLSLVMADYLGRLWIYNRTTGATSMRFALIPGAPVEIRSLGFGPSGTIWMGGFGSGGLASYDPATVRLRQVQRGTVGQADEILTSDGELWLGTYPGGNVLRYDPAKPFVWTRNPGTAFALGAWRQDRPVAMTRASGRIVVGTVPHYGQLSGAITVHDPITGATYVDRGVSGTRSVVSLVSDGQWVYGSTSKWGGLGITPPASAGTIFAYDPVTRTKLWEVAPYPRLPAITELAAAPDGTLWGLTRGRLFQFDPRSLKVVREVRVPDRSWANVDHIWSEAQQLAVASDGTVYACVRGKLFRVRPGATGATKVGPAAAFLLADDKTIYLTRGANLYRLDLH</sequence>
<evidence type="ECO:0000313" key="3">
    <source>
        <dbReference type="Proteomes" id="UP001595699"/>
    </source>
</evidence>
<dbReference type="PANTHER" id="PTHR40274">
    <property type="entry name" value="VIRGINIAMYCIN B LYASE"/>
    <property type="match status" value="1"/>
</dbReference>
<dbReference type="PANTHER" id="PTHR40274:SF3">
    <property type="entry name" value="VIRGINIAMYCIN B LYASE"/>
    <property type="match status" value="1"/>
</dbReference>
<evidence type="ECO:0000256" key="1">
    <source>
        <dbReference type="SAM" id="SignalP"/>
    </source>
</evidence>
<dbReference type="InterPro" id="IPR011044">
    <property type="entry name" value="Quino_amine_DH_bsu"/>
</dbReference>
<dbReference type="InterPro" id="IPR011042">
    <property type="entry name" value="6-blade_b-propeller_TolB-like"/>
</dbReference>
<keyword evidence="1" id="KW-0732">Signal</keyword>
<gene>
    <name evidence="2" type="ORF">ACFOUW_32360</name>
</gene>
<dbReference type="InterPro" id="IPR015943">
    <property type="entry name" value="WD40/YVTN_repeat-like_dom_sf"/>
</dbReference>
<accession>A0ABV7YJS2</accession>
<protein>
    <submittedName>
        <fullName evidence="2">Uncharacterized protein</fullName>
    </submittedName>
</protein>
<dbReference type="Gene3D" id="2.120.10.30">
    <property type="entry name" value="TolB, C-terminal domain"/>
    <property type="match status" value="1"/>
</dbReference>
<dbReference type="EMBL" id="JBHRZH010000041">
    <property type="protein sequence ID" value="MFC3765566.1"/>
    <property type="molecule type" value="Genomic_DNA"/>
</dbReference>
<feature type="signal peptide" evidence="1">
    <location>
        <begin position="1"/>
        <end position="25"/>
    </location>
</feature>